<evidence type="ECO:0000313" key="2">
    <source>
        <dbReference type="Proteomes" id="UP001519460"/>
    </source>
</evidence>
<accession>A0ABD0LL27</accession>
<feature type="non-terminal residue" evidence="1">
    <location>
        <position position="92"/>
    </location>
</feature>
<sequence>MPMIAGLPVTGLEADTAFCSGLMIPEALRRDSASPQSEIAMHACCLSELVWRYPVLGQMWNLEAVISVSGPLQFYLVLSRLQHNYVAGLWGL</sequence>
<comment type="caution">
    <text evidence="1">The sequence shown here is derived from an EMBL/GenBank/DDBJ whole genome shotgun (WGS) entry which is preliminary data.</text>
</comment>
<organism evidence="1 2">
    <name type="scientific">Batillaria attramentaria</name>
    <dbReference type="NCBI Taxonomy" id="370345"/>
    <lineage>
        <taxon>Eukaryota</taxon>
        <taxon>Metazoa</taxon>
        <taxon>Spiralia</taxon>
        <taxon>Lophotrochozoa</taxon>
        <taxon>Mollusca</taxon>
        <taxon>Gastropoda</taxon>
        <taxon>Caenogastropoda</taxon>
        <taxon>Sorbeoconcha</taxon>
        <taxon>Cerithioidea</taxon>
        <taxon>Batillariidae</taxon>
        <taxon>Batillaria</taxon>
    </lineage>
</organism>
<reference evidence="1 2" key="1">
    <citation type="journal article" date="2023" name="Sci. Data">
        <title>Genome assembly of the Korean intertidal mud-creeper Batillaria attramentaria.</title>
        <authorList>
            <person name="Patra A.K."/>
            <person name="Ho P.T."/>
            <person name="Jun S."/>
            <person name="Lee S.J."/>
            <person name="Kim Y."/>
            <person name="Won Y.J."/>
        </authorList>
    </citation>
    <scope>NUCLEOTIDE SEQUENCE [LARGE SCALE GENOMIC DNA]</scope>
    <source>
        <strain evidence="1">Wonlab-2016</strain>
    </source>
</reference>
<proteinExistence type="predicted"/>
<dbReference type="AlphaFoldDB" id="A0ABD0LL27"/>
<evidence type="ECO:0000313" key="1">
    <source>
        <dbReference type="EMBL" id="KAK7500032.1"/>
    </source>
</evidence>
<gene>
    <name evidence="1" type="ORF">BaRGS_00008579</name>
</gene>
<dbReference type="Proteomes" id="UP001519460">
    <property type="component" value="Unassembled WGS sequence"/>
</dbReference>
<name>A0ABD0LL27_9CAEN</name>
<dbReference type="EMBL" id="JACVVK020000039">
    <property type="protein sequence ID" value="KAK7500032.1"/>
    <property type="molecule type" value="Genomic_DNA"/>
</dbReference>
<keyword evidence="2" id="KW-1185">Reference proteome</keyword>
<protein>
    <submittedName>
        <fullName evidence="1">Uncharacterized protein</fullName>
    </submittedName>
</protein>